<keyword evidence="7" id="KW-1185">Reference proteome</keyword>
<sequence>MIDDVLPSDGLLFARRDRVEVMTVAHRHRGVELNLVVDGTAVYLLDRHRYHLGPGTLVWLFPGQGHLFMDASPGYRDWLCVFDPAALGLDGATGWTRPLYAADPPGVFVRRLGVDQFAGLDTLFRQVEAAVHAEVGFAGRRYAILAAWEAFQAAPRTVPDSVVHPAVAEAAALLRDSTAPPTVPMLARAVDLTPAHLSRLFARQMGMSITQFRNEHRFRRFLNLYGTGQAITMLEAALEAGFGSYAQFHRIARSLTGLTPADYLRKHRRASADDHARPDPDGPADQRRGNCPVKPTRTA</sequence>
<dbReference type="PROSITE" id="PS01124">
    <property type="entry name" value="HTH_ARAC_FAMILY_2"/>
    <property type="match status" value="1"/>
</dbReference>
<dbReference type="GO" id="GO:0032259">
    <property type="term" value="P:methylation"/>
    <property type="evidence" value="ECO:0007669"/>
    <property type="project" value="UniProtKB-KW"/>
</dbReference>
<evidence type="ECO:0000256" key="3">
    <source>
        <dbReference type="ARBA" id="ARBA00023163"/>
    </source>
</evidence>
<dbReference type="GO" id="GO:0003700">
    <property type="term" value="F:DNA-binding transcription factor activity"/>
    <property type="evidence" value="ECO:0007669"/>
    <property type="project" value="InterPro"/>
</dbReference>
<dbReference type="OrthoDB" id="345413at2"/>
<evidence type="ECO:0000256" key="1">
    <source>
        <dbReference type="ARBA" id="ARBA00023015"/>
    </source>
</evidence>
<feature type="domain" description="HTH araC/xylS-type" evidence="5">
    <location>
        <begin position="168"/>
        <end position="266"/>
    </location>
</feature>
<dbReference type="RefSeq" id="WP_145808270.1">
    <property type="nucleotide sequence ID" value="NZ_VIVK01000001.1"/>
</dbReference>
<dbReference type="Gene3D" id="2.60.120.10">
    <property type="entry name" value="Jelly Rolls"/>
    <property type="match status" value="1"/>
</dbReference>
<accession>A0A561BUI6</accession>
<dbReference type="AlphaFoldDB" id="A0A561BUI6"/>
<dbReference type="InterPro" id="IPR014710">
    <property type="entry name" value="RmlC-like_jellyroll"/>
</dbReference>
<evidence type="ECO:0000256" key="4">
    <source>
        <dbReference type="SAM" id="MobiDB-lite"/>
    </source>
</evidence>
<reference evidence="6 7" key="1">
    <citation type="submission" date="2019-06" db="EMBL/GenBank/DDBJ databases">
        <title>Sequencing the genomes of 1000 actinobacteria strains.</title>
        <authorList>
            <person name="Klenk H.-P."/>
        </authorList>
    </citation>
    <scope>NUCLEOTIDE SEQUENCE [LARGE SCALE GENOMIC DNA]</scope>
    <source>
        <strain evidence="6 7">DSM 24683</strain>
    </source>
</reference>
<dbReference type="Gene3D" id="1.10.10.60">
    <property type="entry name" value="Homeodomain-like"/>
    <property type="match status" value="2"/>
</dbReference>
<feature type="compositionally biased region" description="Basic and acidic residues" evidence="4">
    <location>
        <begin position="270"/>
        <end position="288"/>
    </location>
</feature>
<evidence type="ECO:0000313" key="7">
    <source>
        <dbReference type="Proteomes" id="UP000318380"/>
    </source>
</evidence>
<organism evidence="6 7">
    <name type="scientific">Kribbella amoyensis</name>
    <dbReference type="NCBI Taxonomy" id="996641"/>
    <lineage>
        <taxon>Bacteria</taxon>
        <taxon>Bacillati</taxon>
        <taxon>Actinomycetota</taxon>
        <taxon>Actinomycetes</taxon>
        <taxon>Propionibacteriales</taxon>
        <taxon>Kribbellaceae</taxon>
        <taxon>Kribbella</taxon>
    </lineage>
</organism>
<dbReference type="InterPro" id="IPR009057">
    <property type="entry name" value="Homeodomain-like_sf"/>
</dbReference>
<dbReference type="SUPFAM" id="SSF46689">
    <property type="entry name" value="Homeodomain-like"/>
    <property type="match status" value="1"/>
</dbReference>
<keyword evidence="1" id="KW-0805">Transcription regulation</keyword>
<dbReference type="InterPro" id="IPR018060">
    <property type="entry name" value="HTH_AraC"/>
</dbReference>
<evidence type="ECO:0000259" key="5">
    <source>
        <dbReference type="PROSITE" id="PS01124"/>
    </source>
</evidence>
<protein>
    <submittedName>
        <fullName evidence="6">Methylphosphotriester-DNA--protein-cysteine methyltransferase</fullName>
    </submittedName>
</protein>
<dbReference type="InterPro" id="IPR003313">
    <property type="entry name" value="AraC-bd"/>
</dbReference>
<dbReference type="Proteomes" id="UP000318380">
    <property type="component" value="Unassembled WGS sequence"/>
</dbReference>
<keyword evidence="2" id="KW-0238">DNA-binding</keyword>
<dbReference type="InterPro" id="IPR037923">
    <property type="entry name" value="HTH-like"/>
</dbReference>
<evidence type="ECO:0000256" key="2">
    <source>
        <dbReference type="ARBA" id="ARBA00023125"/>
    </source>
</evidence>
<dbReference type="SUPFAM" id="SSF51215">
    <property type="entry name" value="Regulatory protein AraC"/>
    <property type="match status" value="1"/>
</dbReference>
<keyword evidence="6" id="KW-0489">Methyltransferase</keyword>
<keyword evidence="3" id="KW-0804">Transcription</keyword>
<dbReference type="GO" id="GO:0043565">
    <property type="term" value="F:sequence-specific DNA binding"/>
    <property type="evidence" value="ECO:0007669"/>
    <property type="project" value="InterPro"/>
</dbReference>
<dbReference type="GO" id="GO:0008168">
    <property type="term" value="F:methyltransferase activity"/>
    <property type="evidence" value="ECO:0007669"/>
    <property type="project" value="UniProtKB-KW"/>
</dbReference>
<comment type="caution">
    <text evidence="6">The sequence shown here is derived from an EMBL/GenBank/DDBJ whole genome shotgun (WGS) entry which is preliminary data.</text>
</comment>
<evidence type="ECO:0000313" key="6">
    <source>
        <dbReference type="EMBL" id="TWD82574.1"/>
    </source>
</evidence>
<dbReference type="SMART" id="SM00342">
    <property type="entry name" value="HTH_ARAC"/>
    <property type="match status" value="1"/>
</dbReference>
<dbReference type="PANTHER" id="PTHR46796">
    <property type="entry name" value="HTH-TYPE TRANSCRIPTIONAL ACTIVATOR RHAS-RELATED"/>
    <property type="match status" value="1"/>
</dbReference>
<keyword evidence="6" id="KW-0808">Transferase</keyword>
<proteinExistence type="predicted"/>
<gene>
    <name evidence="6" type="ORF">FB561_3708</name>
</gene>
<dbReference type="InterPro" id="IPR050204">
    <property type="entry name" value="AraC_XylS_family_regulators"/>
</dbReference>
<dbReference type="EMBL" id="VIVK01000001">
    <property type="protein sequence ID" value="TWD82574.1"/>
    <property type="molecule type" value="Genomic_DNA"/>
</dbReference>
<feature type="region of interest" description="Disordered" evidence="4">
    <location>
        <begin position="267"/>
        <end position="299"/>
    </location>
</feature>
<dbReference type="Pfam" id="PF12833">
    <property type="entry name" value="HTH_18"/>
    <property type="match status" value="1"/>
</dbReference>
<name>A0A561BUI6_9ACTN</name>
<dbReference type="Pfam" id="PF02311">
    <property type="entry name" value="AraC_binding"/>
    <property type="match status" value="1"/>
</dbReference>